<evidence type="ECO:0000256" key="3">
    <source>
        <dbReference type="PROSITE-ProRule" id="PRU00708"/>
    </source>
</evidence>
<dbReference type="InterPro" id="IPR011990">
    <property type="entry name" value="TPR-like_helical_dom_sf"/>
</dbReference>
<feature type="repeat" description="PPR" evidence="3">
    <location>
        <begin position="103"/>
        <end position="138"/>
    </location>
</feature>
<dbReference type="Pfam" id="PF14432">
    <property type="entry name" value="DYW_deaminase"/>
    <property type="match status" value="1"/>
</dbReference>
<dbReference type="FunFam" id="1.25.40.10:FF:001531">
    <property type="entry name" value="Pentatricopeptide repeat-containing protein At4g16835, mitochondrial"/>
    <property type="match status" value="1"/>
</dbReference>
<dbReference type="PROSITE" id="PS51375">
    <property type="entry name" value="PPR"/>
    <property type="match status" value="5"/>
</dbReference>
<organism evidence="6 7">
    <name type="scientific">Carnegiea gigantea</name>
    <dbReference type="NCBI Taxonomy" id="171969"/>
    <lineage>
        <taxon>Eukaryota</taxon>
        <taxon>Viridiplantae</taxon>
        <taxon>Streptophyta</taxon>
        <taxon>Embryophyta</taxon>
        <taxon>Tracheophyta</taxon>
        <taxon>Spermatophyta</taxon>
        <taxon>Magnoliopsida</taxon>
        <taxon>eudicotyledons</taxon>
        <taxon>Gunneridae</taxon>
        <taxon>Pentapetalae</taxon>
        <taxon>Caryophyllales</taxon>
        <taxon>Cactineae</taxon>
        <taxon>Cactaceae</taxon>
        <taxon>Cactoideae</taxon>
        <taxon>Echinocereeae</taxon>
        <taxon>Carnegiea</taxon>
    </lineage>
</organism>
<dbReference type="FunFam" id="1.25.40.10:FF:000031">
    <property type="entry name" value="Pentatricopeptide repeat-containing protein mitochondrial"/>
    <property type="match status" value="1"/>
</dbReference>
<dbReference type="InterPro" id="IPR002885">
    <property type="entry name" value="PPR_rpt"/>
</dbReference>
<feature type="repeat" description="PPR" evidence="3">
    <location>
        <begin position="329"/>
        <end position="359"/>
    </location>
</feature>
<sequence>MDGVFGPANPYTVLSLTKSSSGIIFSQNPGDDRNPNQVPPKFTPPSSKSSTLVPPNNLKHKALNSSVLYDVDVISCNRIIMGHIRAGDLESAVRAFSKMPIKSTITWNSLLAGYSRKPGTLNEARQLFDEIPEPDVFSYNTMLSCYLRNSNVDGARLFFEQMPIRDIASWNTMLSGFAGNGMMDEAQRLFSTMPERNSVSWNAMISGYVECGDLESALSLFESDPFKSTTARTALITGYMKVGNVEIAEKMFEEVLIKSSVTWNAMIAGYVENSRSEDALKIFRKMLENGFNLTPLTLTSTLLGCSNLSALVLGQQIHQFVYKSPLYQDATVGTSLLSMYCKCGALEDAWKLFTEMPRKDLVTWNAMISGYATHGVGEKALALFDEMRNERIKPDWITFVGVFSACNHAGLVELGMHYFDSMPKDYGVEAKPEHYSCMVDLLGRAGKLKEATNLIERMPYKPHAAVFGSLLGAARIHKNIEMAEFAAKNFLSIDPTNVAAYVQLANVYAVKNRWDDVSRIWQGMKVNKMVKMPGCSWIEIKSIVHEFRSSEIEHPELPLIHEKLDELERKMKLKGYVPNLEFALHDVGKKQKEKLLLWHSEKLAIAYGLIKLPLGLPLRIFKNLRVCGDCHQAIKYISAIEGREIIVRDNTRFHHFKDGSCSCGDYW</sequence>
<dbReference type="NCBIfam" id="TIGR00756">
    <property type="entry name" value="PPR"/>
    <property type="match status" value="6"/>
</dbReference>
<dbReference type="InterPro" id="IPR046960">
    <property type="entry name" value="PPR_At4g14850-like_plant"/>
</dbReference>
<feature type="repeat" description="PPR" evidence="3">
    <location>
        <begin position="360"/>
        <end position="394"/>
    </location>
</feature>
<dbReference type="GO" id="GO:0008270">
    <property type="term" value="F:zinc ion binding"/>
    <property type="evidence" value="ECO:0007669"/>
    <property type="project" value="InterPro"/>
</dbReference>
<dbReference type="Pfam" id="PF01535">
    <property type="entry name" value="PPR"/>
    <property type="match status" value="6"/>
</dbReference>
<dbReference type="Pfam" id="PF20431">
    <property type="entry name" value="E_motif"/>
    <property type="match status" value="1"/>
</dbReference>
<feature type="domain" description="DYW" evidence="5">
    <location>
        <begin position="575"/>
        <end position="667"/>
    </location>
</feature>
<protein>
    <recommendedName>
        <fullName evidence="5">DYW domain-containing protein</fullName>
    </recommendedName>
</protein>
<dbReference type="FunFam" id="1.25.40.10:FF:000366">
    <property type="entry name" value="Pentatricopeptide (PPR) repeat-containing protein"/>
    <property type="match status" value="1"/>
</dbReference>
<keyword evidence="7" id="KW-1185">Reference proteome</keyword>
<evidence type="ECO:0000256" key="1">
    <source>
        <dbReference type="ARBA" id="ARBA00006643"/>
    </source>
</evidence>
<dbReference type="GO" id="GO:0009451">
    <property type="term" value="P:RNA modification"/>
    <property type="evidence" value="ECO:0007669"/>
    <property type="project" value="InterPro"/>
</dbReference>
<dbReference type="EMBL" id="JAKOGI010000100">
    <property type="protein sequence ID" value="KAJ8444341.1"/>
    <property type="molecule type" value="Genomic_DNA"/>
</dbReference>
<dbReference type="AlphaFoldDB" id="A0A9Q1KHA6"/>
<evidence type="ECO:0000259" key="5">
    <source>
        <dbReference type="Pfam" id="PF14432"/>
    </source>
</evidence>
<comment type="similarity">
    <text evidence="1">Belongs to the PPR family. PCMP-H subfamily.</text>
</comment>
<evidence type="ECO:0000256" key="4">
    <source>
        <dbReference type="SAM" id="MobiDB-lite"/>
    </source>
</evidence>
<reference evidence="6" key="1">
    <citation type="submission" date="2022-04" db="EMBL/GenBank/DDBJ databases">
        <title>Carnegiea gigantea Genome sequencing and assembly v2.</title>
        <authorList>
            <person name="Copetti D."/>
            <person name="Sanderson M.J."/>
            <person name="Burquez A."/>
            <person name="Wojciechowski M.F."/>
        </authorList>
    </citation>
    <scope>NUCLEOTIDE SEQUENCE</scope>
    <source>
        <strain evidence="6">SGP5-SGP5p</strain>
        <tissue evidence="6">Aerial part</tissue>
    </source>
</reference>
<dbReference type="InterPro" id="IPR032867">
    <property type="entry name" value="DYW_dom"/>
</dbReference>
<proteinExistence type="inferred from homology"/>
<dbReference type="InterPro" id="IPR046848">
    <property type="entry name" value="E_motif"/>
</dbReference>
<feature type="repeat" description="PPR" evidence="3">
    <location>
        <begin position="166"/>
        <end position="200"/>
    </location>
</feature>
<comment type="caution">
    <text evidence="6">The sequence shown here is derived from an EMBL/GenBank/DDBJ whole genome shotgun (WGS) entry which is preliminary data.</text>
</comment>
<name>A0A9Q1KHA6_9CARY</name>
<evidence type="ECO:0000256" key="2">
    <source>
        <dbReference type="ARBA" id="ARBA00022737"/>
    </source>
</evidence>
<gene>
    <name evidence="6" type="ORF">Cgig2_019899</name>
</gene>
<dbReference type="GO" id="GO:0003723">
    <property type="term" value="F:RNA binding"/>
    <property type="evidence" value="ECO:0007669"/>
    <property type="project" value="InterPro"/>
</dbReference>
<evidence type="ECO:0000313" key="7">
    <source>
        <dbReference type="Proteomes" id="UP001153076"/>
    </source>
</evidence>
<dbReference type="Pfam" id="PF13041">
    <property type="entry name" value="PPR_2"/>
    <property type="match status" value="2"/>
</dbReference>
<feature type="region of interest" description="Disordered" evidence="4">
    <location>
        <begin position="24"/>
        <end position="55"/>
    </location>
</feature>
<evidence type="ECO:0000313" key="6">
    <source>
        <dbReference type="EMBL" id="KAJ8444341.1"/>
    </source>
</evidence>
<dbReference type="Proteomes" id="UP001153076">
    <property type="component" value="Unassembled WGS sequence"/>
</dbReference>
<dbReference type="PANTHER" id="PTHR47926">
    <property type="entry name" value="PENTATRICOPEPTIDE REPEAT-CONTAINING PROTEIN"/>
    <property type="match status" value="1"/>
</dbReference>
<dbReference type="OrthoDB" id="185373at2759"/>
<dbReference type="SUPFAM" id="SSF48452">
    <property type="entry name" value="TPR-like"/>
    <property type="match status" value="1"/>
</dbReference>
<keyword evidence="2" id="KW-0677">Repeat</keyword>
<dbReference type="Gene3D" id="1.25.40.10">
    <property type="entry name" value="Tetratricopeptide repeat domain"/>
    <property type="match status" value="4"/>
</dbReference>
<accession>A0A9Q1KHA6</accession>
<feature type="repeat" description="PPR" evidence="3">
    <location>
        <begin position="259"/>
        <end position="293"/>
    </location>
</feature>
<dbReference type="PANTHER" id="PTHR47926:SF410">
    <property type="entry name" value="(WILD MALAYSIAN BANANA) HYPOTHETICAL PROTEIN"/>
    <property type="match status" value="1"/>
</dbReference>